<evidence type="ECO:0008006" key="9">
    <source>
        <dbReference type="Google" id="ProtNLM"/>
    </source>
</evidence>
<evidence type="ECO:0000313" key="8">
    <source>
        <dbReference type="Proteomes" id="UP000056750"/>
    </source>
</evidence>
<keyword evidence="4" id="KW-1133">Transmembrane helix</keyword>
<evidence type="ECO:0000256" key="6">
    <source>
        <dbReference type="ARBA" id="ARBA00023180"/>
    </source>
</evidence>
<reference evidence="7 8" key="1">
    <citation type="submission" date="2015-12" db="EMBL/GenBank/DDBJ databases">
        <title>Intraspecies pangenome expansion in the marine bacterium Alteromonas.</title>
        <authorList>
            <person name="Lopez-Perez M."/>
            <person name="Rodriguez-Valera F."/>
        </authorList>
    </citation>
    <scope>NUCLEOTIDE SEQUENCE [LARGE SCALE GENOMIC DNA]</scope>
    <source>
        <strain evidence="7 8">LMG 21861</strain>
    </source>
</reference>
<evidence type="ECO:0000256" key="4">
    <source>
        <dbReference type="ARBA" id="ARBA00022989"/>
    </source>
</evidence>
<comment type="subcellular location">
    <subcellularLocation>
        <location evidence="1">Membrane</location>
        <topology evidence="1">Single-pass membrane protein</topology>
    </subcellularLocation>
</comment>
<dbReference type="SUPFAM" id="SSF52540">
    <property type="entry name" value="P-loop containing nucleoside triphosphate hydrolases"/>
    <property type="match status" value="1"/>
</dbReference>
<dbReference type="Gene3D" id="3.40.50.300">
    <property type="entry name" value="P-loop containing nucleotide triphosphate hydrolases"/>
    <property type="match status" value="1"/>
</dbReference>
<sequence length="323" mass="37289">MEAINYPLFFIHISKTAGSSFRVAAEQYFGKEHVFYDYGPKAKETNPEIRALEYDKRDRYASGMNIVEKAKFVTGHVNHPKYAPFIPAKNAVTFVRDPLQQVRSHYEHFTRHHRYKKSFSEFVNEPRFKNVQYKAFQGTWPDAIGFIGLTERYSESLALINKMYSIDIQGLDINKNTEKKSSRYELSEEEVALVKKHNEHDFKLYEFALTRFERQKLAVESDSSFIRYGKTNMAKSDEGKMMKGWAANYDSQSAVALEARVGKKKIADLLASEYRSTANERNIHRSGFIGFSFVYPKKLKDGTQVDFVVKGTGEVLFGDVVKR</sequence>
<keyword evidence="5" id="KW-0472">Membrane</keyword>
<evidence type="ECO:0000256" key="3">
    <source>
        <dbReference type="ARBA" id="ARBA00022692"/>
    </source>
</evidence>
<organism evidence="7 8">
    <name type="scientific">Alteromonas stellipolaris</name>
    <dbReference type="NCBI Taxonomy" id="233316"/>
    <lineage>
        <taxon>Bacteria</taxon>
        <taxon>Pseudomonadati</taxon>
        <taxon>Pseudomonadota</taxon>
        <taxon>Gammaproteobacteria</taxon>
        <taxon>Alteromonadales</taxon>
        <taxon>Alteromonadaceae</taxon>
        <taxon>Alteromonas/Salinimonas group</taxon>
        <taxon>Alteromonas</taxon>
    </lineage>
</organism>
<keyword evidence="2" id="KW-0808">Transferase</keyword>
<keyword evidence="3" id="KW-0812">Transmembrane</keyword>
<dbReference type="InterPro" id="IPR010635">
    <property type="entry name" value="Heparan_SO4-6-sulfoTrfase"/>
</dbReference>
<name>A0ABN4LNZ6_9ALTE</name>
<proteinExistence type="predicted"/>
<dbReference type="PANTHER" id="PTHR12812">
    <property type="entry name" value="HEPARAN SULFATE 6-O-SULFOTRANSFERASE 3"/>
    <property type="match status" value="1"/>
</dbReference>
<accession>A0ABN4LNZ6</accession>
<evidence type="ECO:0000256" key="1">
    <source>
        <dbReference type="ARBA" id="ARBA00004167"/>
    </source>
</evidence>
<evidence type="ECO:0000313" key="7">
    <source>
        <dbReference type="EMBL" id="AMJ75784.1"/>
    </source>
</evidence>
<dbReference type="InterPro" id="IPR027417">
    <property type="entry name" value="P-loop_NTPase"/>
</dbReference>
<dbReference type="Proteomes" id="UP000056750">
    <property type="component" value="Chromosome"/>
</dbReference>
<evidence type="ECO:0000256" key="5">
    <source>
        <dbReference type="ARBA" id="ARBA00023136"/>
    </source>
</evidence>
<keyword evidence="6" id="KW-0325">Glycoprotein</keyword>
<dbReference type="RefSeq" id="WP_057795834.1">
    <property type="nucleotide sequence ID" value="NZ_CP013926.1"/>
</dbReference>
<gene>
    <name evidence="7" type="ORF">AVL57_18545</name>
</gene>
<protein>
    <recommendedName>
        <fullName evidence="9">Sulfotransferase family protein</fullName>
    </recommendedName>
</protein>
<evidence type="ECO:0000256" key="2">
    <source>
        <dbReference type="ARBA" id="ARBA00022679"/>
    </source>
</evidence>
<dbReference type="EMBL" id="CP013926">
    <property type="protein sequence ID" value="AMJ75784.1"/>
    <property type="molecule type" value="Genomic_DNA"/>
</dbReference>
<keyword evidence="8" id="KW-1185">Reference proteome</keyword>
<dbReference type="PANTHER" id="PTHR12812:SF0">
    <property type="entry name" value="HEPARAN-SULFATE 6-O-SULFOTRANSFERASE"/>
    <property type="match status" value="1"/>
</dbReference>